<evidence type="ECO:0000259" key="6">
    <source>
        <dbReference type="SMART" id="SM00062"/>
    </source>
</evidence>
<evidence type="ECO:0000256" key="4">
    <source>
        <dbReference type="RuleBase" id="RU003744"/>
    </source>
</evidence>
<dbReference type="Pfam" id="PF00497">
    <property type="entry name" value="SBP_bac_3"/>
    <property type="match status" value="1"/>
</dbReference>
<accession>A0A9D1CXR4</accession>
<evidence type="ECO:0000256" key="3">
    <source>
        <dbReference type="ARBA" id="ARBA00022729"/>
    </source>
</evidence>
<evidence type="ECO:0000256" key="2">
    <source>
        <dbReference type="ARBA" id="ARBA00010333"/>
    </source>
</evidence>
<dbReference type="SMART" id="SM00062">
    <property type="entry name" value="PBPb"/>
    <property type="match status" value="1"/>
</dbReference>
<sequence length="277" mass="30018">MKKILCMLLAVVMVLATASFAFAEEESDAEYILGKGTLNIGITLFAPINYEDPETGDLVGFDTEFAKAVCADLGIEPNFIVISWDAKEIELNSKSIDCIWNGMCITPEREENMSISDPYLLNTQAMVMQASREEEIMADVSGYTVVAEQGSTGEGKLQGTIEDDETVVVSAQEYFADCTYIPVGSMANALLEVKSGTADIALVDSVCALGMVRPDSDYADLVVNMDNNFGDQFYGIAFRKGSDFTAMVNESIAKLKEDGTVAELAEKYGLTDALIQD</sequence>
<dbReference type="AlphaFoldDB" id="A0A9D1CXR4"/>
<reference evidence="7" key="2">
    <citation type="journal article" date="2021" name="PeerJ">
        <title>Extensive microbial diversity within the chicken gut microbiome revealed by metagenomics and culture.</title>
        <authorList>
            <person name="Gilroy R."/>
            <person name="Ravi A."/>
            <person name="Getino M."/>
            <person name="Pursley I."/>
            <person name="Horton D.L."/>
            <person name="Alikhan N.F."/>
            <person name="Baker D."/>
            <person name="Gharbi K."/>
            <person name="Hall N."/>
            <person name="Watson M."/>
            <person name="Adriaenssens E.M."/>
            <person name="Foster-Nyarko E."/>
            <person name="Jarju S."/>
            <person name="Secka A."/>
            <person name="Antonio M."/>
            <person name="Oren A."/>
            <person name="Chaudhuri R.R."/>
            <person name="La Ragione R."/>
            <person name="Hildebrand F."/>
            <person name="Pallen M.J."/>
        </authorList>
    </citation>
    <scope>NUCLEOTIDE SEQUENCE</scope>
    <source>
        <strain evidence="7">ChiSjej6B24-2974</strain>
    </source>
</reference>
<organism evidence="7 8">
    <name type="scientific">Candidatus Pullichristensenella stercorigallinarum</name>
    <dbReference type="NCBI Taxonomy" id="2840909"/>
    <lineage>
        <taxon>Bacteria</taxon>
        <taxon>Bacillati</taxon>
        <taxon>Bacillota</taxon>
        <taxon>Clostridia</taxon>
        <taxon>Candidatus Pullichristensenella</taxon>
    </lineage>
</organism>
<dbReference type="Gene3D" id="3.40.190.10">
    <property type="entry name" value="Periplasmic binding protein-like II"/>
    <property type="match status" value="2"/>
</dbReference>
<comment type="subcellular location">
    <subcellularLocation>
        <location evidence="1">Cell envelope</location>
    </subcellularLocation>
</comment>
<protein>
    <submittedName>
        <fullName evidence="7">Transporter substrate-binding domain-containing protein</fullName>
    </submittedName>
</protein>
<dbReference type="GO" id="GO:0030313">
    <property type="term" value="C:cell envelope"/>
    <property type="evidence" value="ECO:0007669"/>
    <property type="project" value="UniProtKB-SubCell"/>
</dbReference>
<proteinExistence type="inferred from homology"/>
<evidence type="ECO:0000256" key="5">
    <source>
        <dbReference type="SAM" id="SignalP"/>
    </source>
</evidence>
<dbReference type="InterPro" id="IPR001638">
    <property type="entry name" value="Solute-binding_3/MltF_N"/>
</dbReference>
<dbReference type="PROSITE" id="PS01039">
    <property type="entry name" value="SBP_BACTERIAL_3"/>
    <property type="match status" value="1"/>
</dbReference>
<dbReference type="Proteomes" id="UP000824260">
    <property type="component" value="Unassembled WGS sequence"/>
</dbReference>
<evidence type="ECO:0000313" key="8">
    <source>
        <dbReference type="Proteomes" id="UP000824260"/>
    </source>
</evidence>
<dbReference type="EMBL" id="DVFZ01000067">
    <property type="protein sequence ID" value="HIQ82775.1"/>
    <property type="molecule type" value="Genomic_DNA"/>
</dbReference>
<dbReference type="SUPFAM" id="SSF53850">
    <property type="entry name" value="Periplasmic binding protein-like II"/>
    <property type="match status" value="1"/>
</dbReference>
<evidence type="ECO:0000256" key="1">
    <source>
        <dbReference type="ARBA" id="ARBA00004196"/>
    </source>
</evidence>
<evidence type="ECO:0000313" key="7">
    <source>
        <dbReference type="EMBL" id="HIQ82775.1"/>
    </source>
</evidence>
<name>A0A9D1CXR4_9FIRM</name>
<feature type="chain" id="PRO_5039655203" evidence="5">
    <location>
        <begin position="24"/>
        <end position="277"/>
    </location>
</feature>
<comment type="caution">
    <text evidence="7">The sequence shown here is derived from an EMBL/GenBank/DDBJ whole genome shotgun (WGS) entry which is preliminary data.</text>
</comment>
<dbReference type="PANTHER" id="PTHR35936">
    <property type="entry name" value="MEMBRANE-BOUND LYTIC MUREIN TRANSGLYCOSYLASE F"/>
    <property type="match status" value="1"/>
</dbReference>
<gene>
    <name evidence="7" type="ORF">IAA52_06695</name>
</gene>
<feature type="domain" description="Solute-binding protein family 3/N-terminal" evidence="6">
    <location>
        <begin position="37"/>
        <end position="272"/>
    </location>
</feature>
<keyword evidence="3 5" id="KW-0732">Signal</keyword>
<reference evidence="7" key="1">
    <citation type="submission" date="2020-10" db="EMBL/GenBank/DDBJ databases">
        <authorList>
            <person name="Gilroy R."/>
        </authorList>
    </citation>
    <scope>NUCLEOTIDE SEQUENCE</scope>
    <source>
        <strain evidence="7">ChiSjej6B24-2974</strain>
    </source>
</reference>
<dbReference type="InterPro" id="IPR018313">
    <property type="entry name" value="SBP_3_CS"/>
</dbReference>
<comment type="similarity">
    <text evidence="2 4">Belongs to the bacterial solute-binding protein 3 family.</text>
</comment>
<feature type="signal peptide" evidence="5">
    <location>
        <begin position="1"/>
        <end position="23"/>
    </location>
</feature>